<dbReference type="OrthoDB" id="5062850at2759"/>
<proteinExistence type="predicted"/>
<reference evidence="1" key="1">
    <citation type="journal article" date="2020" name="Phytopathology">
        <title>Genome Sequence Resources of Colletotrichum truncatum, C. plurivorum, C. musicola, and C. sojae: Four Species Pathogenic to Soybean (Glycine max).</title>
        <authorList>
            <person name="Rogerio F."/>
            <person name="Boufleur T.R."/>
            <person name="Ciampi-Guillardi M."/>
            <person name="Sukno S.A."/>
            <person name="Thon M.R."/>
            <person name="Massola Junior N.S."/>
            <person name="Baroncelli R."/>
        </authorList>
    </citation>
    <scope>NUCLEOTIDE SEQUENCE</scope>
    <source>
        <strain evidence="1">LFN0074</strain>
    </source>
</reference>
<keyword evidence="2" id="KW-1185">Reference proteome</keyword>
<evidence type="ECO:0000313" key="2">
    <source>
        <dbReference type="Proteomes" id="UP000639643"/>
    </source>
</evidence>
<comment type="caution">
    <text evidence="1">The sequence shown here is derived from an EMBL/GenBank/DDBJ whole genome shotgun (WGS) entry which is preliminary data.</text>
</comment>
<gene>
    <name evidence="1" type="ORF">CMUS01_12597</name>
</gene>
<name>A0A8H6JKK2_9PEZI</name>
<accession>A0A8H6JKK2</accession>
<organism evidence="1 2">
    <name type="scientific">Colletotrichum musicola</name>
    <dbReference type="NCBI Taxonomy" id="2175873"/>
    <lineage>
        <taxon>Eukaryota</taxon>
        <taxon>Fungi</taxon>
        <taxon>Dikarya</taxon>
        <taxon>Ascomycota</taxon>
        <taxon>Pezizomycotina</taxon>
        <taxon>Sordariomycetes</taxon>
        <taxon>Hypocreomycetidae</taxon>
        <taxon>Glomerellales</taxon>
        <taxon>Glomerellaceae</taxon>
        <taxon>Colletotrichum</taxon>
        <taxon>Colletotrichum orchidearum species complex</taxon>
    </lineage>
</organism>
<sequence length="165" mass="18774">MQNRDGRARASWLGSRCVGAVLAVWIAEALSLTDAGMPSGSFTLLLDGTPFTRVSEEIFKTSLWHAVTWQEARNRCLRRSAQHLGFSWFDLRGERTRPAGVTPFTFGNDDARFLGYTLKGFPPAVRDIASGHSIVNVNFDFRTPPFDRRRDAWVNDVYQHWNRQV</sequence>
<dbReference type="EMBL" id="WIGM01000722">
    <property type="protein sequence ID" value="KAF6814642.1"/>
    <property type="molecule type" value="Genomic_DNA"/>
</dbReference>
<dbReference type="Proteomes" id="UP000639643">
    <property type="component" value="Unassembled WGS sequence"/>
</dbReference>
<protein>
    <submittedName>
        <fullName evidence="1">Uncharacterized protein</fullName>
    </submittedName>
</protein>
<dbReference type="AlphaFoldDB" id="A0A8H6JKK2"/>
<evidence type="ECO:0000313" key="1">
    <source>
        <dbReference type="EMBL" id="KAF6814642.1"/>
    </source>
</evidence>